<gene>
    <name evidence="2" type="ORF">NQ314_008370</name>
</gene>
<feature type="region of interest" description="Disordered" evidence="1">
    <location>
        <begin position="182"/>
        <end position="208"/>
    </location>
</feature>
<evidence type="ECO:0000256" key="1">
    <source>
        <dbReference type="SAM" id="MobiDB-lite"/>
    </source>
</evidence>
<sequence length="208" mass="23559">MDSKMALPGAEDMGFCSSEDYLENELHSPTDSSEDSVEVKISPISLINKRKLVDCRKSLDTFSGPLKKRMCLKVKAEINESHPFRPWSPNPMKNVTKIKTEEVFPVPSSKTLCQNKQEPQFASYFRPPSPEKFYQQTEPVSLVKKRENIKTESDTNCQDLRVPIHPQIQSLSIAETERMILKTNEDFPSLQTDTNTSASTSQSSKKIS</sequence>
<comment type="caution">
    <text evidence="2">The sequence shown here is derived from an EMBL/GenBank/DDBJ whole genome shotgun (WGS) entry which is preliminary data.</text>
</comment>
<dbReference type="Proteomes" id="UP001162156">
    <property type="component" value="Unassembled WGS sequence"/>
</dbReference>
<organism evidence="2 3">
    <name type="scientific">Rhamnusium bicolor</name>
    <dbReference type="NCBI Taxonomy" id="1586634"/>
    <lineage>
        <taxon>Eukaryota</taxon>
        <taxon>Metazoa</taxon>
        <taxon>Ecdysozoa</taxon>
        <taxon>Arthropoda</taxon>
        <taxon>Hexapoda</taxon>
        <taxon>Insecta</taxon>
        <taxon>Pterygota</taxon>
        <taxon>Neoptera</taxon>
        <taxon>Endopterygota</taxon>
        <taxon>Coleoptera</taxon>
        <taxon>Polyphaga</taxon>
        <taxon>Cucujiformia</taxon>
        <taxon>Chrysomeloidea</taxon>
        <taxon>Cerambycidae</taxon>
        <taxon>Lepturinae</taxon>
        <taxon>Rhagiini</taxon>
        <taxon>Rhamnusium</taxon>
    </lineage>
</organism>
<proteinExistence type="predicted"/>
<dbReference type="EMBL" id="JANEYF010002288">
    <property type="protein sequence ID" value="KAJ8948658.1"/>
    <property type="molecule type" value="Genomic_DNA"/>
</dbReference>
<protein>
    <submittedName>
        <fullName evidence="2">Uncharacterized protein</fullName>
    </submittedName>
</protein>
<evidence type="ECO:0000313" key="2">
    <source>
        <dbReference type="EMBL" id="KAJ8948658.1"/>
    </source>
</evidence>
<keyword evidence="3" id="KW-1185">Reference proteome</keyword>
<accession>A0AAV8YCM0</accession>
<reference evidence="2" key="1">
    <citation type="journal article" date="2023" name="Insect Mol. Biol.">
        <title>Genome sequencing provides insights into the evolution of gene families encoding plant cell wall-degrading enzymes in longhorned beetles.</title>
        <authorList>
            <person name="Shin N.R."/>
            <person name="Okamura Y."/>
            <person name="Kirsch R."/>
            <person name="Pauchet Y."/>
        </authorList>
    </citation>
    <scope>NUCLEOTIDE SEQUENCE</scope>
    <source>
        <strain evidence="2">RBIC_L_NR</strain>
    </source>
</reference>
<evidence type="ECO:0000313" key="3">
    <source>
        <dbReference type="Proteomes" id="UP001162156"/>
    </source>
</evidence>
<dbReference type="AlphaFoldDB" id="A0AAV8YCM0"/>
<name>A0AAV8YCM0_9CUCU</name>
<feature type="compositionally biased region" description="Low complexity" evidence="1">
    <location>
        <begin position="192"/>
        <end position="208"/>
    </location>
</feature>